<name>A0A0A9E676_ARUDO</name>
<sequence length="83" mass="8984">MIFNTNESQMPVHIGSKCQILGCPTTSRPMTELYAKCSLNSLQESTTSLQLQSSVHSDQCYSLQSSGGSYSLQSSHVKAIILA</sequence>
<dbReference type="AlphaFoldDB" id="A0A0A9E676"/>
<dbReference type="EMBL" id="GBRH01206418">
    <property type="protein sequence ID" value="JAD91477.1"/>
    <property type="molecule type" value="Transcribed_RNA"/>
</dbReference>
<protein>
    <submittedName>
        <fullName evidence="1">Uncharacterized protein</fullName>
    </submittedName>
</protein>
<proteinExistence type="predicted"/>
<organism evidence="1">
    <name type="scientific">Arundo donax</name>
    <name type="common">Giant reed</name>
    <name type="synonym">Donax arundinaceus</name>
    <dbReference type="NCBI Taxonomy" id="35708"/>
    <lineage>
        <taxon>Eukaryota</taxon>
        <taxon>Viridiplantae</taxon>
        <taxon>Streptophyta</taxon>
        <taxon>Embryophyta</taxon>
        <taxon>Tracheophyta</taxon>
        <taxon>Spermatophyta</taxon>
        <taxon>Magnoliopsida</taxon>
        <taxon>Liliopsida</taxon>
        <taxon>Poales</taxon>
        <taxon>Poaceae</taxon>
        <taxon>PACMAD clade</taxon>
        <taxon>Arundinoideae</taxon>
        <taxon>Arundineae</taxon>
        <taxon>Arundo</taxon>
    </lineage>
</organism>
<reference evidence="1" key="1">
    <citation type="submission" date="2014-09" db="EMBL/GenBank/DDBJ databases">
        <authorList>
            <person name="Magalhaes I.L.F."/>
            <person name="Oliveira U."/>
            <person name="Santos F.R."/>
            <person name="Vidigal T.H.D.A."/>
            <person name="Brescovit A.D."/>
            <person name="Santos A.J."/>
        </authorList>
    </citation>
    <scope>NUCLEOTIDE SEQUENCE</scope>
    <source>
        <tissue evidence="1">Shoot tissue taken approximately 20 cm above the soil surface</tissue>
    </source>
</reference>
<reference evidence="1" key="2">
    <citation type="journal article" date="2015" name="Data Brief">
        <title>Shoot transcriptome of the giant reed, Arundo donax.</title>
        <authorList>
            <person name="Barrero R.A."/>
            <person name="Guerrero F.D."/>
            <person name="Moolhuijzen P."/>
            <person name="Goolsby J.A."/>
            <person name="Tidwell J."/>
            <person name="Bellgard S.E."/>
            <person name="Bellgard M.I."/>
        </authorList>
    </citation>
    <scope>NUCLEOTIDE SEQUENCE</scope>
    <source>
        <tissue evidence="1">Shoot tissue taken approximately 20 cm above the soil surface</tissue>
    </source>
</reference>
<accession>A0A0A9E676</accession>
<evidence type="ECO:0000313" key="1">
    <source>
        <dbReference type="EMBL" id="JAD91477.1"/>
    </source>
</evidence>